<reference evidence="1" key="1">
    <citation type="submission" date="2015-12" db="EMBL/GenBank/DDBJ databases">
        <title>Update maize B73 reference genome by single molecule sequencing technologies.</title>
        <authorList>
            <consortium name="Maize Genome Sequencing Project"/>
            <person name="Ware D."/>
        </authorList>
    </citation>
    <scope>NUCLEOTIDE SEQUENCE [LARGE SCALE GENOMIC DNA]</scope>
    <source>
        <tissue evidence="1">Seedling</tissue>
    </source>
</reference>
<evidence type="ECO:0000313" key="1">
    <source>
        <dbReference type="EMBL" id="ONM24027.1"/>
    </source>
</evidence>
<proteinExistence type="predicted"/>
<organism evidence="1">
    <name type="scientific">Zea mays</name>
    <name type="common">Maize</name>
    <dbReference type="NCBI Taxonomy" id="4577"/>
    <lineage>
        <taxon>Eukaryota</taxon>
        <taxon>Viridiplantae</taxon>
        <taxon>Streptophyta</taxon>
        <taxon>Embryophyta</taxon>
        <taxon>Tracheophyta</taxon>
        <taxon>Spermatophyta</taxon>
        <taxon>Magnoliopsida</taxon>
        <taxon>Liliopsida</taxon>
        <taxon>Poales</taxon>
        <taxon>Poaceae</taxon>
        <taxon>PACMAD clade</taxon>
        <taxon>Panicoideae</taxon>
        <taxon>Andropogonodae</taxon>
        <taxon>Andropogoneae</taxon>
        <taxon>Tripsacinae</taxon>
        <taxon>Zea</taxon>
    </lineage>
</organism>
<dbReference type="PANTHER" id="PTHR43752:SF2">
    <property type="entry name" value="BNR_ASP-BOX REPEAT FAMILY PROTEIN"/>
    <property type="match status" value="1"/>
</dbReference>
<sequence length="177" mass="19720">MRLQYAWNAIPFILLFCAISTNKIFSNNKPFSFTIASARLGNSFLDFVANLNDSKVKVGQILEEDTQNIVNMTMNVSSGWSIVKEELILPARGAPFNSCHASTIVQIEEDNFLVAYFGGSREGAPDVKIWMVTGILQWWLMNKMGCPCGILFCFSFPPVSCFSSTRLVKKFRSGAVP</sequence>
<dbReference type="InParanoid" id="A0A1D6EX07"/>
<dbReference type="EMBL" id="CM007648">
    <property type="protein sequence ID" value="ONM24027.1"/>
    <property type="molecule type" value="Genomic_DNA"/>
</dbReference>
<protein>
    <submittedName>
        <fullName evidence="1">BNR/Asp-box repeat family protein</fullName>
    </submittedName>
</protein>
<gene>
    <name evidence="1" type="ORF">ZEAMMB73_Zm00001d006488</name>
</gene>
<name>A0A1D6EX07_MAIZE</name>
<dbReference type="STRING" id="4577.A0A1D6EX07"/>
<accession>A0A1D6EX07</accession>
<dbReference type="PANTHER" id="PTHR43752">
    <property type="entry name" value="BNR/ASP-BOX REPEAT FAMILY PROTEIN"/>
    <property type="match status" value="1"/>
</dbReference>
<dbReference type="AlphaFoldDB" id="A0A1D6EX07"/>
<dbReference type="ExpressionAtlas" id="A0A1D6EX07">
    <property type="expression patterns" value="baseline and differential"/>
</dbReference>